<keyword evidence="3" id="KW-1185">Reference proteome</keyword>
<sequence length="268" mass="29053">MVDRVSASITIGGTISHALWKSLTVAIAAEALSTDWDGEPFNDSDLTEGQPLRLYAHEVANGTFKELEPICEAHGVPYVRSSYGFTGQWGPEKVVFTGTGKPIIYPCSEDGTTYVDRAKIEALGSLAAVNAYLDEADFAVPPIVITDEIGEVALNVAPVALAQAVHVPPALEIARILVLGTIHMSPATAANWMPHCPWACFDKDDYGWFMHVCDDVGITEAEGVPAEIRSAIHVAKRENCAWIMWDCDGPQVDELPEYEWGDAPRTAL</sequence>
<feature type="domain" description="DUF5983" evidence="1">
    <location>
        <begin position="177"/>
        <end position="260"/>
    </location>
</feature>
<dbReference type="Proteomes" id="UP001589858">
    <property type="component" value="Unassembled WGS sequence"/>
</dbReference>
<evidence type="ECO:0000259" key="1">
    <source>
        <dbReference type="Pfam" id="PF19419"/>
    </source>
</evidence>
<organism evidence="2 3">
    <name type="scientific">Novosphingobium clariflavum</name>
    <dbReference type="NCBI Taxonomy" id="2029884"/>
    <lineage>
        <taxon>Bacteria</taxon>
        <taxon>Pseudomonadati</taxon>
        <taxon>Pseudomonadota</taxon>
        <taxon>Alphaproteobacteria</taxon>
        <taxon>Sphingomonadales</taxon>
        <taxon>Sphingomonadaceae</taxon>
        <taxon>Novosphingobium</taxon>
    </lineage>
</organism>
<dbReference type="RefSeq" id="WP_267224992.1">
    <property type="nucleotide sequence ID" value="NZ_JAPCWC010000053.1"/>
</dbReference>
<dbReference type="EMBL" id="JBHLTM010000045">
    <property type="protein sequence ID" value="MFC0685280.1"/>
    <property type="molecule type" value="Genomic_DNA"/>
</dbReference>
<protein>
    <recommendedName>
        <fullName evidence="1">DUF5983 domain-containing protein</fullName>
    </recommendedName>
</protein>
<dbReference type="InterPro" id="IPR046025">
    <property type="entry name" value="DUF5983"/>
</dbReference>
<evidence type="ECO:0000313" key="2">
    <source>
        <dbReference type="EMBL" id="MFC0685280.1"/>
    </source>
</evidence>
<accession>A0ABV6S7S1</accession>
<proteinExistence type="predicted"/>
<gene>
    <name evidence="2" type="ORF">ACFFF8_11795</name>
</gene>
<evidence type="ECO:0000313" key="3">
    <source>
        <dbReference type="Proteomes" id="UP001589858"/>
    </source>
</evidence>
<dbReference type="Pfam" id="PF19419">
    <property type="entry name" value="DUF5983"/>
    <property type="match status" value="1"/>
</dbReference>
<name>A0ABV6S7S1_9SPHN</name>
<comment type="caution">
    <text evidence="2">The sequence shown here is derived from an EMBL/GenBank/DDBJ whole genome shotgun (WGS) entry which is preliminary data.</text>
</comment>
<reference evidence="2 3" key="1">
    <citation type="submission" date="2024-09" db="EMBL/GenBank/DDBJ databases">
        <authorList>
            <person name="Sun Q."/>
            <person name="Mori K."/>
        </authorList>
    </citation>
    <scope>NUCLEOTIDE SEQUENCE [LARGE SCALE GENOMIC DNA]</scope>
    <source>
        <strain evidence="2 3">CICC 11035S</strain>
    </source>
</reference>